<keyword evidence="3" id="KW-1185">Reference proteome</keyword>
<dbReference type="RefSeq" id="YP_009126255.1">
    <property type="nucleotide sequence ID" value="NC_026607.2"/>
</dbReference>
<protein>
    <submittedName>
        <fullName evidence="2">Recombination-related endonuclease</fullName>
    </submittedName>
</protein>
<dbReference type="GO" id="GO:0004519">
    <property type="term" value="F:endonuclease activity"/>
    <property type="evidence" value="ECO:0007669"/>
    <property type="project" value="UniProtKB-KW"/>
</dbReference>
<feature type="domain" description="Rad50/SbcC-type AAA" evidence="1">
    <location>
        <begin position="8"/>
        <end position="329"/>
    </location>
</feature>
<name>A0A0B4L991_9CAUD</name>
<dbReference type="PANTHER" id="PTHR32114:SF2">
    <property type="entry name" value="ABC TRANSPORTER ABCH.3"/>
    <property type="match status" value="1"/>
</dbReference>
<organism evidence="2 3">
    <name type="scientific">Salmonella phage STP4-a</name>
    <dbReference type="NCBI Taxonomy" id="1445860"/>
    <lineage>
        <taxon>Viruses</taxon>
        <taxon>Duplodnaviria</taxon>
        <taxon>Heunggongvirae</taxon>
        <taxon>Uroviricota</taxon>
        <taxon>Caudoviricetes</taxon>
        <taxon>Pantevenvirales</taxon>
        <taxon>Straboviridae</taxon>
        <taxon>Tevenvirinae</taxon>
        <taxon>Gelderlandvirus</taxon>
        <taxon>Gelderlandvirus stp4a</taxon>
    </lineage>
</organism>
<reference evidence="2" key="1">
    <citation type="submission" date="2015-06" db="EMBL/GenBank/DDBJ databases">
        <title>Genomic characterization of STP4-a, a novel T4 virulent phage infecting Salmonella.</title>
        <authorList>
            <person name="Li M."/>
            <person name="Wang J."/>
            <person name="Lin H."/>
            <person name="Han F."/>
        </authorList>
    </citation>
    <scope>NUCLEOTIDE SEQUENCE [LARGE SCALE GENOMIC DNA]</scope>
</reference>
<dbReference type="InterPro" id="IPR027417">
    <property type="entry name" value="P-loop_NTPase"/>
</dbReference>
<gene>
    <name evidence="2" type="ORF">STP4a_047</name>
</gene>
<evidence type="ECO:0000313" key="3">
    <source>
        <dbReference type="Proteomes" id="UP000032000"/>
    </source>
</evidence>
<keyword evidence="2" id="KW-0378">Hydrolase</keyword>
<dbReference type="Pfam" id="PF13476">
    <property type="entry name" value="AAA_23"/>
    <property type="match status" value="1"/>
</dbReference>
<dbReference type="InterPro" id="IPR038729">
    <property type="entry name" value="Rad50/SbcC_AAA"/>
</dbReference>
<evidence type="ECO:0000259" key="1">
    <source>
        <dbReference type="Pfam" id="PF13476"/>
    </source>
</evidence>
<dbReference type="Gene3D" id="3.40.50.300">
    <property type="entry name" value="P-loop containing nucleotide triphosphate hydrolases"/>
    <property type="match status" value="2"/>
</dbReference>
<dbReference type="SUPFAM" id="SSF52540">
    <property type="entry name" value="P-loop containing nucleoside triphosphate hydrolases"/>
    <property type="match status" value="1"/>
</dbReference>
<keyword evidence="2" id="KW-0255">Endonuclease</keyword>
<dbReference type="Proteomes" id="UP000032000">
    <property type="component" value="Segment"/>
</dbReference>
<accession>A0A0B4L991</accession>
<keyword evidence="2" id="KW-0540">Nuclease</keyword>
<evidence type="ECO:0000313" key="2">
    <source>
        <dbReference type="EMBL" id="AHJ86902.1"/>
    </source>
</evidence>
<dbReference type="KEGG" id="vg:23681065"/>
<dbReference type="GO" id="GO:0006302">
    <property type="term" value="P:double-strand break repair"/>
    <property type="evidence" value="ECO:0007669"/>
    <property type="project" value="InterPro"/>
</dbReference>
<dbReference type="SUPFAM" id="SSF75712">
    <property type="entry name" value="Rad50 coiled-coil Zn hook"/>
    <property type="match status" value="1"/>
</dbReference>
<sequence length="561" mass="64009">MKTFKLNRVKYQNIMSVGGSPIDIQLDKVQKTLITGKNGGGKSTMLEAITFALFGKPFRDIKKGQLVNSINKKDMLVELWMEYDGKHFYIKRGQKPNIFEITRDGVRLDEAASVKDFQSYFEELIKMSYSSFKQVVVLGTAGYTPFMGLSTPARRKLVEDLLEVSTLAEMDKLNKSHIREINSQVSVLDAKKDGIIQQIKIYEENVERQKKLSGENIARFQTMYDELATEARSIKSEIEKATERLTSIVLDEDPRSAFTEIGNQTLLIKSKIDSYNKVVSLYHSGGSCPTCMQQLDSGSSLVTQINDKINECKHKSESLESHRANLETLVHEYESNVRTQRELAQDIKSKKQTLISTVEKAKKVKAAIEKASKEFINHADEIKTLNEELNKIVDTKSNMVMEKYHRGILTEMLKDSGIKGAIISKYIPMFNKQINQYLKIMEADYVFTLNEEFTETIKSRGREEFSYASFSQGEKARIDIALLFTWRDIAEKVSNVKINCLFLDEVYDGAFDNEGIKRVGTILNGMTDSNIFIISHKDHDPQDYGQHLQMKKVGRFTVMEK</sequence>
<dbReference type="GO" id="GO:0016887">
    <property type="term" value="F:ATP hydrolysis activity"/>
    <property type="evidence" value="ECO:0007669"/>
    <property type="project" value="InterPro"/>
</dbReference>
<proteinExistence type="predicted"/>
<dbReference type="GeneID" id="23681065"/>
<dbReference type="EMBL" id="KJ000058">
    <property type="protein sequence ID" value="AHJ86902.1"/>
    <property type="molecule type" value="Genomic_DNA"/>
</dbReference>
<dbReference type="PANTHER" id="PTHR32114">
    <property type="entry name" value="ABC TRANSPORTER ABCH.3"/>
    <property type="match status" value="1"/>
</dbReference>